<geneLocation type="plasmid" evidence="1 2">
    <name>unnamed1</name>
</geneLocation>
<accession>A0A4Y5SU54</accession>
<keyword evidence="1" id="KW-0614">Plasmid</keyword>
<gene>
    <name evidence="1" type="ORF">E4191_23075</name>
</gene>
<name>A0A4Y5SU54_9RHOB</name>
<reference evidence="2" key="1">
    <citation type="submission" date="2019-05" db="EMBL/GenBank/DDBJ databases">
        <title>Tamlana fucoidanivorans sp. nov., isolated from the surface of algae collected from Fujian province in China.</title>
        <authorList>
            <person name="Li J."/>
        </authorList>
    </citation>
    <scope>NUCLEOTIDE SEQUENCE [LARGE SCALE GENOMIC DNA]</scope>
    <source>
        <strain evidence="2">2251</strain>
        <plasmid evidence="2">unnamed1</plasmid>
    </source>
</reference>
<organism evidence="1 2">
    <name type="scientific">Paracoccus liaowanqingii</name>
    <dbReference type="NCBI Taxonomy" id="2560053"/>
    <lineage>
        <taxon>Bacteria</taxon>
        <taxon>Pseudomonadati</taxon>
        <taxon>Pseudomonadota</taxon>
        <taxon>Alphaproteobacteria</taxon>
        <taxon>Rhodobacterales</taxon>
        <taxon>Paracoccaceae</taxon>
        <taxon>Paracoccus</taxon>
    </lineage>
</organism>
<dbReference type="AlphaFoldDB" id="A0A4Y5SU54"/>
<evidence type="ECO:0000313" key="2">
    <source>
        <dbReference type="Proteomes" id="UP000296374"/>
    </source>
</evidence>
<proteinExistence type="predicted"/>
<dbReference type="Proteomes" id="UP000296374">
    <property type="component" value="Plasmid unnamed1"/>
</dbReference>
<dbReference type="PROSITE" id="PS51257">
    <property type="entry name" value="PROKAR_LIPOPROTEIN"/>
    <property type="match status" value="1"/>
</dbReference>
<dbReference type="EMBL" id="CP040765">
    <property type="protein sequence ID" value="QDA37030.1"/>
    <property type="molecule type" value="Genomic_DNA"/>
</dbReference>
<evidence type="ECO:0000313" key="1">
    <source>
        <dbReference type="EMBL" id="QDA37030.1"/>
    </source>
</evidence>
<dbReference type="KEGG" id="plia:E4191_23075"/>
<sequence length="138" mass="14929">MNGLKFAIVGVALSGLVSCGTPAERCDTRILEERRNVLQLLDEVEANIARGYAWENTTRNNSGFSFCAGGTRRGHGQLGLGYSTCYGGPTTVRERVPIDPVAEERKRDALQTRLSGLALSRTPQCVASFNTLIDATSH</sequence>
<protein>
    <submittedName>
        <fullName evidence="1">Uncharacterized protein</fullName>
    </submittedName>
</protein>